<accession>A0A150IWX0</accession>
<dbReference type="AlphaFoldDB" id="A0A150ISZ0"/>
<dbReference type="EMBL" id="LNGF01000011">
    <property type="protein sequence ID" value="KYC48086.1"/>
    <property type="molecule type" value="Genomic_DNA"/>
</dbReference>
<organism evidence="2 4">
    <name type="scientific">Candidatus Methanofastidiosum methylothiophilum</name>
    <dbReference type="NCBI Taxonomy" id="1705564"/>
    <lineage>
        <taxon>Archaea</taxon>
        <taxon>Methanobacteriati</taxon>
        <taxon>Methanobacteriota</taxon>
        <taxon>Stenosarchaea group</taxon>
        <taxon>Candidatus Methanofastidiosia</taxon>
        <taxon>Candidatus Methanofastidiosales</taxon>
        <taxon>Candidatus Methanofastidiosaceae</taxon>
        <taxon>Candidatus Methanofastidiosum</taxon>
    </lineage>
</organism>
<dbReference type="Proteomes" id="UP000092401">
    <property type="component" value="Unassembled WGS sequence"/>
</dbReference>
<gene>
    <name evidence="1" type="ORF">APG10_00537</name>
    <name evidence="2" type="ORF">APG11_00656</name>
    <name evidence="3" type="ORF">APG12_01461</name>
</gene>
<reference evidence="4 5" key="1">
    <citation type="journal article" date="2016" name="ISME J.">
        <title>Chasing the elusive Euryarchaeota class WSA2: genomes reveal a uniquely fastidious methyl-reducing methanogen.</title>
        <authorList>
            <person name="Nobu M.K."/>
            <person name="Narihiro T."/>
            <person name="Kuroda K."/>
            <person name="Mei R."/>
            <person name="Liu W.T."/>
        </authorList>
    </citation>
    <scope>NUCLEOTIDE SEQUENCE [LARGE SCALE GENOMIC DNA]</scope>
    <source>
        <strain evidence="1">B03fssc0709_Meth_Bin005</strain>
        <strain evidence="2">B15fssc0709_Meth_Bin003</strain>
        <strain evidence="3">BMIXfssc0709_Meth_Bin006</strain>
    </source>
</reference>
<evidence type="ECO:0000313" key="3">
    <source>
        <dbReference type="EMBL" id="KYC49496.1"/>
    </source>
</evidence>
<protein>
    <submittedName>
        <fullName evidence="2">Uncharacterized protein</fullName>
    </submittedName>
</protein>
<evidence type="ECO:0000313" key="4">
    <source>
        <dbReference type="Proteomes" id="UP000091929"/>
    </source>
</evidence>
<accession>A0A150ILG6</accession>
<sequence length="237" mass="27641">MNKNTAICDVSLFVSKSKYSQAESLMKSLHIEEVIMPEELVDILMKVHRGEELLGEQVRVLSYWAKGPVPKDEEIRTFYETLIEKGIKIRTIKEYVLKKEVELGYTKLREGMEKDEMEVYNKSWRNLYNKFSETMPDQTAIICSKILSLSLVFNEKIVAVNRKLLRFLYDSELEVSKVTSKIEINNNMVEHNIVFLNVYGSKTFEPLFYEIKNSIKESTEIEVELEKDVGSIVMFNL</sequence>
<proteinExistence type="predicted"/>
<evidence type="ECO:0000313" key="5">
    <source>
        <dbReference type="Proteomes" id="UP000092401"/>
    </source>
</evidence>
<comment type="caution">
    <text evidence="2">The sequence shown here is derived from an EMBL/GenBank/DDBJ whole genome shotgun (WGS) entry which is preliminary data.</text>
</comment>
<dbReference type="Proteomes" id="UP000091929">
    <property type="component" value="Unassembled WGS sequence"/>
</dbReference>
<dbReference type="EMBL" id="LNJC01000034">
    <property type="protein sequence ID" value="KYC49496.1"/>
    <property type="molecule type" value="Genomic_DNA"/>
</dbReference>
<dbReference type="Proteomes" id="UP000092403">
    <property type="component" value="Unassembled WGS sequence"/>
</dbReference>
<evidence type="ECO:0000313" key="2">
    <source>
        <dbReference type="EMBL" id="KYC48086.1"/>
    </source>
</evidence>
<accession>A0A150ISZ0</accession>
<name>A0A150ISZ0_9EURY</name>
<dbReference type="EMBL" id="LNGE01000010">
    <property type="protein sequence ID" value="KYC45829.1"/>
    <property type="molecule type" value="Genomic_DNA"/>
</dbReference>
<evidence type="ECO:0000313" key="1">
    <source>
        <dbReference type="EMBL" id="KYC45829.1"/>
    </source>
</evidence>